<reference evidence="2 3" key="1">
    <citation type="submission" date="2019-03" db="EMBL/GenBank/DDBJ databases">
        <title>Genomic Encyclopedia of Type Strains, Phase IV (KMG-IV): sequencing the most valuable type-strain genomes for metagenomic binning, comparative biology and taxonomic classification.</title>
        <authorList>
            <person name="Goeker M."/>
        </authorList>
    </citation>
    <scope>NUCLEOTIDE SEQUENCE [LARGE SCALE GENOMIC DNA]</scope>
    <source>
        <strain evidence="2 3">DSM 45361</strain>
    </source>
</reference>
<name>A0A4R6SB16_LABRH</name>
<comment type="caution">
    <text evidence="2">The sequence shown here is derived from an EMBL/GenBank/DDBJ whole genome shotgun (WGS) entry which is preliminary data.</text>
</comment>
<feature type="region of interest" description="Disordered" evidence="1">
    <location>
        <begin position="92"/>
        <end position="141"/>
    </location>
</feature>
<organism evidence="2 3">
    <name type="scientific">Labedaea rhizosphaerae</name>
    <dbReference type="NCBI Taxonomy" id="598644"/>
    <lineage>
        <taxon>Bacteria</taxon>
        <taxon>Bacillati</taxon>
        <taxon>Actinomycetota</taxon>
        <taxon>Actinomycetes</taxon>
        <taxon>Pseudonocardiales</taxon>
        <taxon>Pseudonocardiaceae</taxon>
        <taxon>Labedaea</taxon>
    </lineage>
</organism>
<protein>
    <submittedName>
        <fullName evidence="2">Uncharacterized protein</fullName>
    </submittedName>
</protein>
<gene>
    <name evidence="2" type="ORF">EV186_10445</name>
</gene>
<dbReference type="EMBL" id="SNXZ01000004">
    <property type="protein sequence ID" value="TDP96065.1"/>
    <property type="molecule type" value="Genomic_DNA"/>
</dbReference>
<evidence type="ECO:0000256" key="1">
    <source>
        <dbReference type="SAM" id="MobiDB-lite"/>
    </source>
</evidence>
<keyword evidence="3" id="KW-1185">Reference proteome</keyword>
<evidence type="ECO:0000313" key="2">
    <source>
        <dbReference type="EMBL" id="TDP96065.1"/>
    </source>
</evidence>
<evidence type="ECO:0000313" key="3">
    <source>
        <dbReference type="Proteomes" id="UP000295444"/>
    </source>
</evidence>
<sequence length="141" mass="15241">MTQSTADPGTRLAEEVRLLLDAVADRAGPWLDRLAASSHEDHDRPVACGWCPLCALVSVLRGEPSELAGVVLERAAELVALLRAVLADRWEPGTMHMPGFRPSPSSSPSSPSPPEERYPGDQALRVQKIPVRRAGKAQDED</sequence>
<accession>A0A4R6SB16</accession>
<dbReference type="OrthoDB" id="5196858at2"/>
<proteinExistence type="predicted"/>
<dbReference type="Proteomes" id="UP000295444">
    <property type="component" value="Unassembled WGS sequence"/>
</dbReference>
<dbReference type="AlphaFoldDB" id="A0A4R6SB16"/>
<dbReference type="RefSeq" id="WP_133851465.1">
    <property type="nucleotide sequence ID" value="NZ_SNXZ01000004.1"/>
</dbReference>